<dbReference type="PROSITE" id="PS00211">
    <property type="entry name" value="ABC_TRANSPORTER_1"/>
    <property type="match status" value="1"/>
</dbReference>
<dbReference type="RefSeq" id="WP_373636753.1">
    <property type="nucleotide sequence ID" value="NZ_CP150951.2"/>
</dbReference>
<evidence type="ECO:0000256" key="8">
    <source>
        <dbReference type="ARBA" id="ARBA00023065"/>
    </source>
</evidence>
<keyword evidence="4" id="KW-0410">Iron transport</keyword>
<dbReference type="InterPro" id="IPR003593">
    <property type="entry name" value="AAA+_ATPase"/>
</dbReference>
<keyword evidence="7" id="KW-0408">Iron</keyword>
<protein>
    <submittedName>
        <fullName evidence="11">ABC transporter ATP-binding protein</fullName>
    </submittedName>
</protein>
<dbReference type="Pfam" id="PF00005">
    <property type="entry name" value="ABC_tran"/>
    <property type="match status" value="1"/>
</dbReference>
<dbReference type="InterPro" id="IPR003439">
    <property type="entry name" value="ABC_transporter-like_ATP-bd"/>
</dbReference>
<evidence type="ECO:0000313" key="11">
    <source>
        <dbReference type="EMBL" id="WZC50396.2"/>
    </source>
</evidence>
<feature type="domain" description="ABC transporter" evidence="10">
    <location>
        <begin position="2"/>
        <end position="236"/>
    </location>
</feature>
<evidence type="ECO:0000256" key="1">
    <source>
        <dbReference type="ARBA" id="ARBA00004202"/>
    </source>
</evidence>
<evidence type="ECO:0000256" key="7">
    <source>
        <dbReference type="ARBA" id="ARBA00023004"/>
    </source>
</evidence>
<dbReference type="Proteomes" id="UP001440612">
    <property type="component" value="Chromosome"/>
</dbReference>
<organism evidence="11 12">
    <name type="scientific">Yoonia phaeophyticola</name>
    <dbReference type="NCBI Taxonomy" id="3137369"/>
    <lineage>
        <taxon>Bacteria</taxon>
        <taxon>Pseudomonadati</taxon>
        <taxon>Pseudomonadota</taxon>
        <taxon>Alphaproteobacteria</taxon>
        <taxon>Rhodobacterales</taxon>
        <taxon>Paracoccaceae</taxon>
        <taxon>Yoonia</taxon>
    </lineage>
</organism>
<accession>A0ABZ2VBS9</accession>
<keyword evidence="3" id="KW-1003">Cell membrane</keyword>
<evidence type="ECO:0000313" key="12">
    <source>
        <dbReference type="Proteomes" id="UP001440612"/>
    </source>
</evidence>
<keyword evidence="9" id="KW-0472">Membrane</keyword>
<evidence type="ECO:0000256" key="5">
    <source>
        <dbReference type="ARBA" id="ARBA00022741"/>
    </source>
</evidence>
<dbReference type="CDD" id="cd03214">
    <property type="entry name" value="ABC_Iron-Siderophores_B12_Hemin"/>
    <property type="match status" value="1"/>
</dbReference>
<dbReference type="EMBL" id="CP150951">
    <property type="protein sequence ID" value="WZC50396.2"/>
    <property type="molecule type" value="Genomic_DNA"/>
</dbReference>
<keyword evidence="5" id="KW-0547">Nucleotide-binding</keyword>
<dbReference type="SUPFAM" id="SSF52540">
    <property type="entry name" value="P-loop containing nucleoside triphosphate hydrolases"/>
    <property type="match status" value="1"/>
</dbReference>
<dbReference type="Gene3D" id="3.40.50.300">
    <property type="entry name" value="P-loop containing nucleotide triphosphate hydrolases"/>
    <property type="match status" value="1"/>
</dbReference>
<reference evidence="12" key="1">
    <citation type="submission" date="2024-04" db="EMBL/GenBank/DDBJ databases">
        <title>Phylogenomic analyses of a clade within the roseobacter group suggest taxonomic reassignments of species of the genera Aestuariivita, Citreicella, Loktanella, Nautella, Pelagibaca, Ruegeria, Thalassobius, Thiobacimonas and Tropicibacter, and the proposal o.</title>
        <authorList>
            <person name="Jeon C.O."/>
        </authorList>
    </citation>
    <scope>NUCLEOTIDE SEQUENCE [LARGE SCALE GENOMIC DNA]</scope>
    <source>
        <strain evidence="12">BS5-3</strain>
    </source>
</reference>
<keyword evidence="6 11" id="KW-0067">ATP-binding</keyword>
<gene>
    <name evidence="11" type="ORF">AABB29_07125</name>
</gene>
<dbReference type="PANTHER" id="PTHR42771">
    <property type="entry name" value="IRON(3+)-HYDROXAMATE IMPORT ATP-BINDING PROTEIN FHUC"/>
    <property type="match status" value="1"/>
</dbReference>
<name>A0ABZ2VBS9_9RHOB</name>
<proteinExistence type="predicted"/>
<evidence type="ECO:0000256" key="3">
    <source>
        <dbReference type="ARBA" id="ARBA00022475"/>
    </source>
</evidence>
<sequence length="250" mass="27287">MIRVQDVSYEIDGTQVLTDVSVDIAKGGITALIGPNGAGKSTLLSLIARLQQLQNGAIWVDDMQIGNCADRVLAQHLSILPQMAAQTPRLTVQELVAFGRYPYHRGRPGAEDDAQVARALQVFELSELAQRPLEALSGGQRQRAQIAMIFAQDTDYVLLDEPLNNLDIAASRSLMWTLQHMCRDHGKTIVIVLHDINVASRYADMIVAMKGGQIVRHGSPTQIVDAGLVRDVFGTDAPVVEVNGERLVMI</sequence>
<keyword evidence="2" id="KW-0813">Transport</keyword>
<evidence type="ECO:0000259" key="10">
    <source>
        <dbReference type="PROSITE" id="PS50893"/>
    </source>
</evidence>
<dbReference type="InterPro" id="IPR017871">
    <property type="entry name" value="ABC_transporter-like_CS"/>
</dbReference>
<evidence type="ECO:0000256" key="9">
    <source>
        <dbReference type="ARBA" id="ARBA00023136"/>
    </source>
</evidence>
<evidence type="ECO:0000256" key="6">
    <source>
        <dbReference type="ARBA" id="ARBA00022840"/>
    </source>
</evidence>
<keyword evidence="12" id="KW-1185">Reference proteome</keyword>
<dbReference type="PANTHER" id="PTHR42771:SF3">
    <property type="entry name" value="PETROBACTIN IMPORT ATP-BINDING PROTEIN YCLP"/>
    <property type="match status" value="1"/>
</dbReference>
<keyword evidence="8" id="KW-0406">Ion transport</keyword>
<evidence type="ECO:0000256" key="4">
    <source>
        <dbReference type="ARBA" id="ARBA00022496"/>
    </source>
</evidence>
<dbReference type="InterPro" id="IPR027417">
    <property type="entry name" value="P-loop_NTPase"/>
</dbReference>
<dbReference type="GO" id="GO:0005524">
    <property type="term" value="F:ATP binding"/>
    <property type="evidence" value="ECO:0007669"/>
    <property type="project" value="UniProtKB-KW"/>
</dbReference>
<comment type="subcellular location">
    <subcellularLocation>
        <location evidence="1">Cell membrane</location>
        <topology evidence="1">Peripheral membrane protein</topology>
    </subcellularLocation>
</comment>
<dbReference type="InterPro" id="IPR051535">
    <property type="entry name" value="Siderophore_ABC-ATPase"/>
</dbReference>
<evidence type="ECO:0000256" key="2">
    <source>
        <dbReference type="ARBA" id="ARBA00022448"/>
    </source>
</evidence>
<dbReference type="SMART" id="SM00382">
    <property type="entry name" value="AAA"/>
    <property type="match status" value="1"/>
</dbReference>
<dbReference type="PROSITE" id="PS50893">
    <property type="entry name" value="ABC_TRANSPORTER_2"/>
    <property type="match status" value="1"/>
</dbReference>